<evidence type="ECO:0000313" key="2">
    <source>
        <dbReference type="Proteomes" id="UP000242662"/>
    </source>
</evidence>
<dbReference type="Proteomes" id="UP000242662">
    <property type="component" value="Unassembled WGS sequence"/>
</dbReference>
<proteinExistence type="predicted"/>
<protein>
    <submittedName>
        <fullName evidence="1">Uncharacterized protein</fullName>
    </submittedName>
</protein>
<dbReference type="AlphaFoldDB" id="A0A1G6IP09"/>
<dbReference type="RefSeq" id="WP_090775467.1">
    <property type="nucleotide sequence ID" value="NZ_FMYM01000005.1"/>
</dbReference>
<keyword evidence="2" id="KW-1185">Reference proteome</keyword>
<evidence type="ECO:0000313" key="1">
    <source>
        <dbReference type="EMBL" id="SDC07506.1"/>
    </source>
</evidence>
<organism evidence="1 2">
    <name type="scientific">Shouchella lonarensis</name>
    <dbReference type="NCBI Taxonomy" id="1464122"/>
    <lineage>
        <taxon>Bacteria</taxon>
        <taxon>Bacillati</taxon>
        <taxon>Bacillota</taxon>
        <taxon>Bacilli</taxon>
        <taxon>Bacillales</taxon>
        <taxon>Bacillaceae</taxon>
        <taxon>Shouchella</taxon>
    </lineage>
</organism>
<dbReference type="EMBL" id="FMYM01000005">
    <property type="protein sequence ID" value="SDC07506.1"/>
    <property type="molecule type" value="Genomic_DNA"/>
</dbReference>
<reference evidence="2" key="1">
    <citation type="submission" date="2016-09" db="EMBL/GenBank/DDBJ databases">
        <authorList>
            <person name="Varghese N."/>
            <person name="Submissions S."/>
        </authorList>
    </citation>
    <scope>NUCLEOTIDE SEQUENCE [LARGE SCALE GENOMIC DNA]</scope>
    <source>
        <strain evidence="2">25nlg</strain>
    </source>
</reference>
<dbReference type="STRING" id="1464122.SAMN05421737_105108"/>
<name>A0A1G6IP09_9BACI</name>
<accession>A0A1G6IP09</accession>
<sequence>MRNDENSLNELKMVMLHYQDDLNFVMESIDMEINNCERLGTDDTLYQHERAYHKGQLAMVEEVLILTEQMERGIR</sequence>
<gene>
    <name evidence="1" type="ORF">SAMN05421737_105108</name>
</gene>